<evidence type="ECO:0000256" key="1">
    <source>
        <dbReference type="SAM" id="MobiDB-lite"/>
    </source>
</evidence>
<feature type="region of interest" description="Disordered" evidence="1">
    <location>
        <begin position="29"/>
        <end position="55"/>
    </location>
</feature>
<organism evidence="2 3">
    <name type="scientific">Solanum tuberosum</name>
    <name type="common">Potato</name>
    <dbReference type="NCBI Taxonomy" id="4113"/>
    <lineage>
        <taxon>Eukaryota</taxon>
        <taxon>Viridiplantae</taxon>
        <taxon>Streptophyta</taxon>
        <taxon>Embryophyta</taxon>
        <taxon>Tracheophyta</taxon>
        <taxon>Spermatophyta</taxon>
        <taxon>Magnoliopsida</taxon>
        <taxon>eudicotyledons</taxon>
        <taxon>Gunneridae</taxon>
        <taxon>Pentapetalae</taxon>
        <taxon>asterids</taxon>
        <taxon>lamiids</taxon>
        <taxon>Solanales</taxon>
        <taxon>Solanaceae</taxon>
        <taxon>Solanoideae</taxon>
        <taxon>Solaneae</taxon>
        <taxon>Solanum</taxon>
    </lineage>
</organism>
<protein>
    <submittedName>
        <fullName evidence="2">Uncharacterized protein</fullName>
    </submittedName>
</protein>
<keyword evidence="3" id="KW-1185">Reference proteome</keyword>
<feature type="compositionally biased region" description="Polar residues" evidence="1">
    <location>
        <begin position="29"/>
        <end position="39"/>
    </location>
</feature>
<gene>
    <name evidence="2" type="ORF">KY290_017599</name>
</gene>
<evidence type="ECO:0000313" key="3">
    <source>
        <dbReference type="Proteomes" id="UP000826656"/>
    </source>
</evidence>
<dbReference type="Proteomes" id="UP000826656">
    <property type="component" value="Unassembled WGS sequence"/>
</dbReference>
<dbReference type="EMBL" id="JAIVGD010000013">
    <property type="protein sequence ID" value="KAH0761526.1"/>
    <property type="molecule type" value="Genomic_DNA"/>
</dbReference>
<proteinExistence type="predicted"/>
<accession>A0ABQ7VDL9</accession>
<reference evidence="2 3" key="1">
    <citation type="journal article" date="2021" name="bioRxiv">
        <title>Chromosome-scale and haplotype-resolved genome assembly of a tetraploid potato cultivar.</title>
        <authorList>
            <person name="Sun H."/>
            <person name="Jiao W.-B."/>
            <person name="Krause K."/>
            <person name="Campoy J.A."/>
            <person name="Goel M."/>
            <person name="Folz-Donahue K."/>
            <person name="Kukat C."/>
            <person name="Huettel B."/>
            <person name="Schneeberger K."/>
        </authorList>
    </citation>
    <scope>NUCLEOTIDE SEQUENCE [LARGE SCALE GENOMIC DNA]</scope>
    <source>
        <strain evidence="2">SolTubOtavaFocal</strain>
        <tissue evidence="2">Leaves</tissue>
    </source>
</reference>
<name>A0ABQ7VDL9_SOLTU</name>
<sequence length="168" mass="18634">MDSGQKLMDTYDVEDAENSGQHVLQVANENPTKNWTLGPTGNFHDSEKRQDTSNASRDLLCSNSFDALLKTNGKQVRLTENDNDLIQEKQVSLPALNSKLSPEAFVFVPKCVLAKKNESRALVSNTIDLGEDSLDEDEVDLGEDSLDEDEDEVDLGEDSLDEDEEQTI</sequence>
<feature type="compositionally biased region" description="Acidic residues" evidence="1">
    <location>
        <begin position="129"/>
        <end position="168"/>
    </location>
</feature>
<evidence type="ECO:0000313" key="2">
    <source>
        <dbReference type="EMBL" id="KAH0761526.1"/>
    </source>
</evidence>
<feature type="region of interest" description="Disordered" evidence="1">
    <location>
        <begin position="127"/>
        <end position="168"/>
    </location>
</feature>
<comment type="caution">
    <text evidence="2">The sequence shown here is derived from an EMBL/GenBank/DDBJ whole genome shotgun (WGS) entry which is preliminary data.</text>
</comment>